<accession>A0A0C4YLZ3</accession>
<protein>
    <submittedName>
        <fullName evidence="1">Cytochrome C</fullName>
    </submittedName>
</protein>
<reference evidence="1 2" key="1">
    <citation type="journal article" date="2015" name="Genome Announc.">
        <title>Complete Genome Sequence of Cupriavidus basilensis 4G11, Isolated from the Oak Ridge Field Research Center Site.</title>
        <authorList>
            <person name="Ray J."/>
            <person name="Waters R.J."/>
            <person name="Skerker J.M."/>
            <person name="Kuehl J.V."/>
            <person name="Price M.N."/>
            <person name="Huang J."/>
            <person name="Chakraborty R."/>
            <person name="Arkin A.P."/>
            <person name="Deutschbauer A."/>
        </authorList>
    </citation>
    <scope>NUCLEOTIDE SEQUENCE [LARGE SCALE GENOMIC DNA]</scope>
    <source>
        <strain evidence="1">4G11</strain>
    </source>
</reference>
<dbReference type="KEGG" id="cbw:RR42_s1997"/>
<sequence length="434" mass="47718">MTLACVVALLPREAEAVPAFARQTGMACMACHVSFPELTPFGRFFKLTGYTLTNNTTIPVSAMVQVSKTHTRTLDRANYDFLRDGDTTLQQASVFYAGRIVDHVGAFGQWTYDGIAHHAALDNTDIRAAWHLTDNDVDFIYGMTVNNNPTVSDVWNSTPAFGYPYASSSVSLTPTASTLIDGGLAQQVAGASAYLFWQRSLYVEFGLYRTADQAFSVFRTGQDSNTPGGVARLSGANPYWRVAYNREWGPHSIMAGTFGLIASRYPDNTLPGTPTDRFSDYALDAQYQYLTLPHAFTAQAAWIYEKQDWRASFPSGGIGAGPTPANPTDHLTTFKAKASYIYQRKYGGTLAYFSTTGNADTGLYAPAPVTGSANGYPDTRGLIFELNYLPHPQVKFAVQYTWFLKFNGARSNYDGNGRNAGDNNTLYLLGWFMF</sequence>
<gene>
    <name evidence="1" type="ORF">RR42_s1997</name>
</gene>
<dbReference type="Proteomes" id="UP000031843">
    <property type="component" value="Chromosome secondary"/>
</dbReference>
<organism evidence="1 2">
    <name type="scientific">Cupriavidus basilensis</name>
    <dbReference type="NCBI Taxonomy" id="68895"/>
    <lineage>
        <taxon>Bacteria</taxon>
        <taxon>Pseudomonadati</taxon>
        <taxon>Pseudomonadota</taxon>
        <taxon>Betaproteobacteria</taxon>
        <taxon>Burkholderiales</taxon>
        <taxon>Burkholderiaceae</taxon>
        <taxon>Cupriavidus</taxon>
    </lineage>
</organism>
<proteinExistence type="predicted"/>
<keyword evidence="2" id="KW-1185">Reference proteome</keyword>
<evidence type="ECO:0000313" key="2">
    <source>
        <dbReference type="Proteomes" id="UP000031843"/>
    </source>
</evidence>
<dbReference type="STRING" id="68895.RR42_s1997"/>
<dbReference type="AlphaFoldDB" id="A0A0C4YLZ3"/>
<name>A0A0C4YLZ3_9BURK</name>
<dbReference type="EMBL" id="CP010537">
    <property type="protein sequence ID" value="AJG23585.1"/>
    <property type="molecule type" value="Genomic_DNA"/>
</dbReference>
<evidence type="ECO:0000313" key="1">
    <source>
        <dbReference type="EMBL" id="AJG23585.1"/>
    </source>
</evidence>